<keyword evidence="3 4" id="KW-0808">Transferase</keyword>
<reference evidence="4 5" key="1">
    <citation type="journal article" date="2019" name="Plant Biotechnol. J.">
        <title>The red bayberry genome and genetic basis of sex determination.</title>
        <authorList>
            <person name="Jia H.M."/>
            <person name="Jia H.J."/>
            <person name="Cai Q.L."/>
            <person name="Wang Y."/>
            <person name="Zhao H.B."/>
            <person name="Yang W.F."/>
            <person name="Wang G.Y."/>
            <person name="Li Y.H."/>
            <person name="Zhan D.L."/>
            <person name="Shen Y.T."/>
            <person name="Niu Q.F."/>
            <person name="Chang L."/>
            <person name="Qiu J."/>
            <person name="Zhao L."/>
            <person name="Xie H.B."/>
            <person name="Fu W.Y."/>
            <person name="Jin J."/>
            <person name="Li X.W."/>
            <person name="Jiao Y."/>
            <person name="Zhou C.C."/>
            <person name="Tu T."/>
            <person name="Chai C.Y."/>
            <person name="Gao J.L."/>
            <person name="Fan L.J."/>
            <person name="van de Weg E."/>
            <person name="Wang J.Y."/>
            <person name="Gao Z.S."/>
        </authorList>
    </citation>
    <scope>NUCLEOTIDE SEQUENCE [LARGE SCALE GENOMIC DNA]</scope>
    <source>
        <tissue evidence="4">Leaves</tissue>
    </source>
</reference>
<dbReference type="InterPro" id="IPR002213">
    <property type="entry name" value="UDP_glucos_trans"/>
</dbReference>
<accession>A0A6A1UP19</accession>
<comment type="similarity">
    <text evidence="1">Belongs to the UDP-glycosyltransferase family.</text>
</comment>
<dbReference type="FunFam" id="3.40.50.2000:FF:000152">
    <property type="entry name" value="Glycosyltransferase"/>
    <property type="match status" value="1"/>
</dbReference>
<dbReference type="AlphaFoldDB" id="A0A6A1UP19"/>
<dbReference type="CDD" id="cd03784">
    <property type="entry name" value="GT1_Gtf-like"/>
    <property type="match status" value="1"/>
</dbReference>
<evidence type="ECO:0000256" key="1">
    <source>
        <dbReference type="ARBA" id="ARBA00009995"/>
    </source>
</evidence>
<dbReference type="GO" id="GO:0080043">
    <property type="term" value="F:quercetin 3-O-glucosyltransferase activity"/>
    <property type="evidence" value="ECO:0007669"/>
    <property type="project" value="TreeGrafter"/>
</dbReference>
<proteinExistence type="inferred from homology"/>
<dbReference type="Gene3D" id="3.40.50.2000">
    <property type="entry name" value="Glycogen Phosphorylase B"/>
    <property type="match status" value="3"/>
</dbReference>
<evidence type="ECO:0000313" key="4">
    <source>
        <dbReference type="EMBL" id="KAB1202244.1"/>
    </source>
</evidence>
<sequence>MDPAKNDSSTVCHVVAMPFPGRGHINPMMNLCKLLASRRPAHILVSFVITEEWLSFIGSDPKPDNIRFVTVPNVIPSEIGRGKDFPGFIEAVYTKMKAPFEDLLDRLEPPVTAIATDTYLVWAVGVGNRRNIPVVSLWPMSATVFSVFHHFELLERNGHFPAEASERGDELVDYIPGVSPIRFSDLSTIVNGDGRRTLHQALEAVSLASNAQYLLFTSVHELEARVIDNLKAKFPFPVYAVGPTIPYFELQNNASVGHKEVNYLQWLDYQPTSVVPLSIGGFWTHCGWNSTLEAVFAGVPMLTFPIFWDQVPNSKQIVEDWKAGWRVKKDLVAENLVTRGEISELLKRFMDQKCKEGNEVRQAVKELQETCQIAIAKGGSSERNLDALIRGISEHTPR</sequence>
<dbReference type="Proteomes" id="UP000516437">
    <property type="component" value="Chromosome 8"/>
</dbReference>
<comment type="caution">
    <text evidence="4">The sequence shown here is derived from an EMBL/GenBank/DDBJ whole genome shotgun (WGS) entry which is preliminary data.</text>
</comment>
<dbReference type="Pfam" id="PF00201">
    <property type="entry name" value="UDPGT"/>
    <property type="match status" value="1"/>
</dbReference>
<name>A0A6A1UP19_9ROSI</name>
<dbReference type="SUPFAM" id="SSF53756">
    <property type="entry name" value="UDP-Glycosyltransferase/glycogen phosphorylase"/>
    <property type="match status" value="1"/>
</dbReference>
<dbReference type="PANTHER" id="PTHR11926:SF1395">
    <property type="entry name" value="GLYCOSYLTRANSFERASE"/>
    <property type="match status" value="1"/>
</dbReference>
<evidence type="ECO:0000256" key="2">
    <source>
        <dbReference type="ARBA" id="ARBA00022676"/>
    </source>
</evidence>
<dbReference type="PANTHER" id="PTHR11926">
    <property type="entry name" value="GLUCOSYL/GLUCURONOSYL TRANSFERASES"/>
    <property type="match status" value="1"/>
</dbReference>
<dbReference type="EMBL" id="RXIC02000026">
    <property type="protein sequence ID" value="KAB1202244.1"/>
    <property type="molecule type" value="Genomic_DNA"/>
</dbReference>
<gene>
    <name evidence="4" type="ORF">CJ030_MR8G010078</name>
</gene>
<dbReference type="OrthoDB" id="5835829at2759"/>
<keyword evidence="2" id="KW-0328">Glycosyltransferase</keyword>
<protein>
    <submittedName>
        <fullName evidence="4">UDP-glycosyltransferase 87A2</fullName>
    </submittedName>
</protein>
<evidence type="ECO:0000256" key="3">
    <source>
        <dbReference type="ARBA" id="ARBA00022679"/>
    </source>
</evidence>
<organism evidence="4 5">
    <name type="scientific">Morella rubra</name>
    <name type="common">Chinese bayberry</name>
    <dbReference type="NCBI Taxonomy" id="262757"/>
    <lineage>
        <taxon>Eukaryota</taxon>
        <taxon>Viridiplantae</taxon>
        <taxon>Streptophyta</taxon>
        <taxon>Embryophyta</taxon>
        <taxon>Tracheophyta</taxon>
        <taxon>Spermatophyta</taxon>
        <taxon>Magnoliopsida</taxon>
        <taxon>eudicotyledons</taxon>
        <taxon>Gunneridae</taxon>
        <taxon>Pentapetalae</taxon>
        <taxon>rosids</taxon>
        <taxon>fabids</taxon>
        <taxon>Fagales</taxon>
        <taxon>Myricaceae</taxon>
        <taxon>Morella</taxon>
    </lineage>
</organism>
<keyword evidence="5" id="KW-1185">Reference proteome</keyword>
<evidence type="ECO:0000313" key="5">
    <source>
        <dbReference type="Proteomes" id="UP000516437"/>
    </source>
</evidence>
<dbReference type="GO" id="GO:0080044">
    <property type="term" value="F:quercetin 7-O-glucosyltransferase activity"/>
    <property type="evidence" value="ECO:0007669"/>
    <property type="project" value="TreeGrafter"/>
</dbReference>